<evidence type="ECO:0000313" key="2">
    <source>
        <dbReference type="Proteomes" id="UP000231383"/>
    </source>
</evidence>
<accession>A0A2M8EZH8</accession>
<feature type="non-terminal residue" evidence="1">
    <location>
        <position position="1"/>
    </location>
</feature>
<gene>
    <name evidence="1" type="ORF">CO051_03325</name>
</gene>
<reference evidence="2" key="1">
    <citation type="submission" date="2017-09" db="EMBL/GenBank/DDBJ databases">
        <title>Depth-based differentiation of microbial function through sediment-hosted aquifers and enrichment of novel symbionts in the deep terrestrial subsurface.</title>
        <authorList>
            <person name="Probst A.J."/>
            <person name="Ladd B."/>
            <person name="Jarett J.K."/>
            <person name="Geller-Mcgrath D.E."/>
            <person name="Sieber C.M.K."/>
            <person name="Emerson J.B."/>
            <person name="Anantharaman K."/>
            <person name="Thomas B.C."/>
            <person name="Malmstrom R."/>
            <person name="Stieglmeier M."/>
            <person name="Klingl A."/>
            <person name="Woyke T."/>
            <person name="Ryan C.M."/>
            <person name="Banfield J.F."/>
        </authorList>
    </citation>
    <scope>NUCLEOTIDE SEQUENCE [LARGE SCALE GENOMIC DNA]</scope>
</reference>
<protein>
    <submittedName>
        <fullName evidence="1">Uncharacterized protein</fullName>
    </submittedName>
</protein>
<proteinExistence type="predicted"/>
<name>A0A2M8EZH8_9BACT</name>
<dbReference type="EMBL" id="PFSC01000090">
    <property type="protein sequence ID" value="PJC32426.1"/>
    <property type="molecule type" value="Genomic_DNA"/>
</dbReference>
<dbReference type="Proteomes" id="UP000231383">
    <property type="component" value="Unassembled WGS sequence"/>
</dbReference>
<comment type="caution">
    <text evidence="1">The sequence shown here is derived from an EMBL/GenBank/DDBJ whole genome shotgun (WGS) entry which is preliminary data.</text>
</comment>
<dbReference type="AlphaFoldDB" id="A0A2M8EZH8"/>
<evidence type="ECO:0000313" key="1">
    <source>
        <dbReference type="EMBL" id="PJC32426.1"/>
    </source>
</evidence>
<organism evidence="1 2">
    <name type="scientific">Candidatus Roizmanbacteria bacterium CG_4_9_14_0_2_um_filter_39_13</name>
    <dbReference type="NCBI Taxonomy" id="1974839"/>
    <lineage>
        <taxon>Bacteria</taxon>
        <taxon>Candidatus Roizmaniibacteriota</taxon>
    </lineage>
</organism>
<sequence length="187" mass="19263">KLIAEDDLTVLGKTILSELAVTGDITSGLIVVGSTDSSISTLAGPLRLQTGPDAGDIEAFGGKIVMTADGSVVVEKTVKADKVVARAFTVLGADTVALESTGSAMLTDPTLQKQSTVGTAVIPAGQTEIFIDNLNIDANSKIFITATTSTEGQSLIVSEKSVGRAKITIDTAVTSDITFDYWIVGVE</sequence>